<dbReference type="GO" id="GO:0005634">
    <property type="term" value="C:nucleus"/>
    <property type="evidence" value="ECO:0007669"/>
    <property type="project" value="TreeGrafter"/>
</dbReference>
<organism evidence="3 4">
    <name type="scientific">Tuber borchii</name>
    <name type="common">White truffle</name>
    <dbReference type="NCBI Taxonomy" id="42251"/>
    <lineage>
        <taxon>Eukaryota</taxon>
        <taxon>Fungi</taxon>
        <taxon>Dikarya</taxon>
        <taxon>Ascomycota</taxon>
        <taxon>Pezizomycotina</taxon>
        <taxon>Pezizomycetes</taxon>
        <taxon>Pezizales</taxon>
        <taxon>Tuberaceae</taxon>
        <taxon>Tuber</taxon>
    </lineage>
</organism>
<dbReference type="GO" id="GO:0005737">
    <property type="term" value="C:cytoplasm"/>
    <property type="evidence" value="ECO:0007669"/>
    <property type="project" value="TreeGrafter"/>
</dbReference>
<dbReference type="EMBL" id="NESQ01000129">
    <property type="protein sequence ID" value="PUU78087.1"/>
    <property type="molecule type" value="Genomic_DNA"/>
</dbReference>
<feature type="region of interest" description="Disordered" evidence="2">
    <location>
        <begin position="275"/>
        <end position="447"/>
    </location>
</feature>
<dbReference type="OrthoDB" id="341898at2759"/>
<dbReference type="PANTHER" id="PTHR16487">
    <property type="entry name" value="PPP4R2-RELATED PROTEIN"/>
    <property type="match status" value="1"/>
</dbReference>
<dbReference type="GO" id="GO:0019888">
    <property type="term" value="F:protein phosphatase regulator activity"/>
    <property type="evidence" value="ECO:0007669"/>
    <property type="project" value="InterPro"/>
</dbReference>
<feature type="compositionally biased region" description="Acidic residues" evidence="2">
    <location>
        <begin position="323"/>
        <end position="333"/>
    </location>
</feature>
<accession>A0A2T6ZRJ7</accession>
<comment type="similarity">
    <text evidence="1">Belongs to the PPP4R2 family.</text>
</comment>
<dbReference type="AlphaFoldDB" id="A0A2T6ZRJ7"/>
<protein>
    <recommendedName>
        <fullName evidence="5">PPP4R2-domain-containing protein</fullName>
    </recommendedName>
</protein>
<feature type="region of interest" description="Disordered" evidence="2">
    <location>
        <begin position="64"/>
        <end position="140"/>
    </location>
</feature>
<feature type="compositionally biased region" description="Polar residues" evidence="2">
    <location>
        <begin position="78"/>
        <end position="100"/>
    </location>
</feature>
<dbReference type="Pfam" id="PF09184">
    <property type="entry name" value="PPP4R2"/>
    <property type="match status" value="1"/>
</dbReference>
<evidence type="ECO:0000313" key="4">
    <source>
        <dbReference type="Proteomes" id="UP000244722"/>
    </source>
</evidence>
<proteinExistence type="inferred from homology"/>
<reference evidence="3 4" key="1">
    <citation type="submission" date="2017-04" db="EMBL/GenBank/DDBJ databases">
        <title>Draft genome sequence of Tuber borchii Vittad., a whitish edible truffle.</title>
        <authorList>
            <consortium name="DOE Joint Genome Institute"/>
            <person name="Murat C."/>
            <person name="Kuo A."/>
            <person name="Barry K.W."/>
            <person name="Clum A."/>
            <person name="Dockter R.B."/>
            <person name="Fauchery L."/>
            <person name="Iotti M."/>
            <person name="Kohler A."/>
            <person name="Labutti K."/>
            <person name="Lindquist E.A."/>
            <person name="Lipzen A."/>
            <person name="Ohm R.A."/>
            <person name="Wang M."/>
            <person name="Grigoriev I.V."/>
            <person name="Zambonelli A."/>
            <person name="Martin F.M."/>
        </authorList>
    </citation>
    <scope>NUCLEOTIDE SEQUENCE [LARGE SCALE GENOMIC DNA]</scope>
    <source>
        <strain evidence="3 4">Tbo3840</strain>
    </source>
</reference>
<feature type="compositionally biased region" description="Basic and acidic residues" evidence="2">
    <location>
        <begin position="334"/>
        <end position="401"/>
    </location>
</feature>
<dbReference type="STRING" id="42251.A0A2T6ZRJ7"/>
<gene>
    <name evidence="3" type="ORF">B9Z19DRAFT_1127257</name>
</gene>
<keyword evidence="4" id="KW-1185">Reference proteome</keyword>
<evidence type="ECO:0000256" key="1">
    <source>
        <dbReference type="ARBA" id="ARBA00009207"/>
    </source>
</evidence>
<dbReference type="InterPro" id="IPR015267">
    <property type="entry name" value="PPP4R2"/>
</dbReference>
<comment type="caution">
    <text evidence="3">The sequence shown here is derived from an EMBL/GenBank/DDBJ whole genome shotgun (WGS) entry which is preliminary data.</text>
</comment>
<feature type="compositionally biased region" description="Pro residues" evidence="2">
    <location>
        <begin position="108"/>
        <end position="136"/>
    </location>
</feature>
<evidence type="ECO:0000256" key="2">
    <source>
        <dbReference type="SAM" id="MobiDB-lite"/>
    </source>
</evidence>
<dbReference type="Proteomes" id="UP000244722">
    <property type="component" value="Unassembled WGS sequence"/>
</dbReference>
<sequence length="447" mass="48136">MRAGRGLDEVVLDDIIRDGSVDVEEWPELLKRLIERLDHIARNSFPKPQTSTVPEEINIVSAAPSQANTVPAVPAEASTVTEPDTQATTGNTPPSFSQDEAPSSSSPKMPPPPVVPAFPSPPPAPFVNEATPPPPGALDSEDEILLASLSSILTTQFDVAPPYTIQRLSELIRHPNAHYKSLSKYLRAIQRVLSVSSPTTAFPLPPSAVESMPNGAASFNLGSDESLGGALLSPIPWLTESPLTEGAEGVNGVSQGELLRQEQELNIIPAAQVSSPPEAGMHAEGPPALGPEDVGPQPEGTVFPDPPATIEEARSPRPTPIEEKEEEMGDAVEDGNKEKEVKDGRDEVKETEEKDRTGEKVAEGEEAEKEKEEEKEADEKQQPEHKKDVMDLDMKEPEPPKEPVATEPKEKDESLEMMQLDTPMSDTKTAPPATEKKSEEGDEGIIT</sequence>
<dbReference type="PANTHER" id="PTHR16487:SF0">
    <property type="entry name" value="PROTEIN PHOSPHATASE 4 REGULATORY SUBUNIT 2-RELATED"/>
    <property type="match status" value="1"/>
</dbReference>
<evidence type="ECO:0008006" key="5">
    <source>
        <dbReference type="Google" id="ProtNLM"/>
    </source>
</evidence>
<evidence type="ECO:0000313" key="3">
    <source>
        <dbReference type="EMBL" id="PUU78087.1"/>
    </source>
</evidence>
<dbReference type="GO" id="GO:0030289">
    <property type="term" value="C:protein phosphatase 4 complex"/>
    <property type="evidence" value="ECO:0007669"/>
    <property type="project" value="InterPro"/>
</dbReference>
<name>A0A2T6ZRJ7_TUBBO</name>